<dbReference type="GO" id="GO:0016020">
    <property type="term" value="C:membrane"/>
    <property type="evidence" value="ECO:0007669"/>
    <property type="project" value="UniProtKB-SubCell"/>
</dbReference>
<feature type="chain" id="PRO_5006880153" evidence="9">
    <location>
        <begin position="26"/>
        <end position="1009"/>
    </location>
</feature>
<accession>A0A0V1IWS7</accession>
<keyword evidence="3 7" id="KW-0812">Transmembrane</keyword>
<feature type="transmembrane region" description="Helical" evidence="8">
    <location>
        <begin position="585"/>
        <end position="603"/>
    </location>
</feature>
<evidence type="ECO:0000256" key="8">
    <source>
        <dbReference type="SAM" id="Phobius"/>
    </source>
</evidence>
<dbReference type="Pfam" id="PF02990">
    <property type="entry name" value="EMP70"/>
    <property type="match status" value="1"/>
</dbReference>
<dbReference type="PROSITE" id="PS50922">
    <property type="entry name" value="TLC"/>
    <property type="match status" value="1"/>
</dbReference>
<feature type="transmembrane region" description="Helical" evidence="8">
    <location>
        <begin position="447"/>
        <end position="469"/>
    </location>
</feature>
<feature type="transmembrane region" description="Helical" evidence="8">
    <location>
        <begin position="623"/>
        <end position="643"/>
    </location>
</feature>
<evidence type="ECO:0000313" key="11">
    <source>
        <dbReference type="EMBL" id="KRZ27202.1"/>
    </source>
</evidence>
<reference evidence="11 12" key="1">
    <citation type="submission" date="2015-01" db="EMBL/GenBank/DDBJ databases">
        <title>Evolution of Trichinella species and genotypes.</title>
        <authorList>
            <person name="Korhonen P.K."/>
            <person name="Edoardo P."/>
            <person name="Giuseppe L.R."/>
            <person name="Gasser R.B."/>
        </authorList>
    </citation>
    <scope>NUCLEOTIDE SEQUENCE [LARGE SCALE GENOMIC DNA]</scope>
    <source>
        <strain evidence="11">ISS588</strain>
    </source>
</reference>
<gene>
    <name evidence="11" type="primary">TM9SF3</name>
    <name evidence="11" type="ORF">T4B_3923</name>
</gene>
<keyword evidence="12" id="KW-1185">Reference proteome</keyword>
<evidence type="ECO:0000256" key="3">
    <source>
        <dbReference type="ARBA" id="ARBA00022692"/>
    </source>
</evidence>
<dbReference type="InterPro" id="IPR006634">
    <property type="entry name" value="TLC-dom"/>
</dbReference>
<feature type="transmembrane region" description="Helical" evidence="8">
    <location>
        <begin position="481"/>
        <end position="507"/>
    </location>
</feature>
<comment type="caution">
    <text evidence="11">The sequence shown here is derived from an EMBL/GenBank/DDBJ whole genome shotgun (WGS) entry which is preliminary data.</text>
</comment>
<organism evidence="11 12">
    <name type="scientific">Trichinella pseudospiralis</name>
    <name type="common">Parasitic roundworm</name>
    <dbReference type="NCBI Taxonomy" id="6337"/>
    <lineage>
        <taxon>Eukaryota</taxon>
        <taxon>Metazoa</taxon>
        <taxon>Ecdysozoa</taxon>
        <taxon>Nematoda</taxon>
        <taxon>Enoplea</taxon>
        <taxon>Dorylaimia</taxon>
        <taxon>Trichinellida</taxon>
        <taxon>Trichinellidae</taxon>
        <taxon>Trichinella</taxon>
    </lineage>
</organism>
<feature type="transmembrane region" description="Helical" evidence="8">
    <location>
        <begin position="785"/>
        <end position="804"/>
    </location>
</feature>
<evidence type="ECO:0000256" key="9">
    <source>
        <dbReference type="SAM" id="SignalP"/>
    </source>
</evidence>
<dbReference type="EMBL" id="JYDS01000074">
    <property type="protein sequence ID" value="KRZ27202.1"/>
    <property type="molecule type" value="Genomic_DNA"/>
</dbReference>
<feature type="transmembrane region" description="Helical" evidence="8">
    <location>
        <begin position="223"/>
        <end position="245"/>
    </location>
</feature>
<keyword evidence="4 9" id="KW-0732">Signal</keyword>
<feature type="transmembrane region" description="Helical" evidence="8">
    <location>
        <begin position="963"/>
        <end position="984"/>
    </location>
</feature>
<evidence type="ECO:0000256" key="2">
    <source>
        <dbReference type="ARBA" id="ARBA00005227"/>
    </source>
</evidence>
<feature type="transmembrane region" description="Helical" evidence="8">
    <location>
        <begin position="519"/>
        <end position="539"/>
    </location>
</feature>
<evidence type="ECO:0000256" key="4">
    <source>
        <dbReference type="ARBA" id="ARBA00022729"/>
    </source>
</evidence>
<name>A0A0V1IWS7_TRIPS</name>
<evidence type="ECO:0000256" key="1">
    <source>
        <dbReference type="ARBA" id="ARBA00004141"/>
    </source>
</evidence>
<sequence length="1009" mass="118458">MKIMANELKSILVILIMFLLMATEADEHSHTYKDGEEVVLWMNTVGPYHNLQETYPYFSLPFCRGSKLAIAHYHETISDNLLGVDLEFSGLDIKFKVDVARTAYCTLTLLNEEVDALHHAIRNHYWFQMYIDDLPLWGIVGEYRNDENLGESMKLFTHRLFEIGYNGNTIVEVNLTSNNRINLKPDVAFDLTYEVKWKPSTVRFHDRFDKYLDANFFKHRIHWFSLFNSFMMVIFLVTVVAFILMRTLRKDYARYEKDLKMDDFDRDFGDEYGWKQIHGDVFRSPSFPMLFSCLIGSGMHVFVIVIVVILITFWGELYLERGSILTATIFCYALFSPVSGYVGGCIYTHFGGKRWIKQALCCGSFLPSLVAIAASIGNISALYQSSTRSIPFGTMASIVAIYALVVLPLTLIGSVVGRNMNGRPNNPCRVNAVPRPIPEKKIYLQPWLIIIGGGLLPFGSIFIEVYFIFTSFWAYKVYYVYGFMFLVTILLAAVTMCMTIVCTYVLLNSEDYRWRWTSFLSGASISLYLYLYSIYYFIYKTRMYGFFQTTFYFVYSGLFCIFVGLMCGAIGYMATANKRYSLSHLWCILNFNIIIISILWIDVRLSRELINAFFSFIFKLLSLNPWSSQFLQCFLIFTQLFFVDARSSSRFFLLFLKHLRFFACNSKQAIRIKVSAAFQRQAFSFMEIVRKPTLDYYSLIVLTNQSIVAYWKRFVDNFSSNYTIPFSFFKDLQQTCSLHPQNICNVLLLAVALTALRFMFIRFICRPLAKFWRLTADISGKLPESLWNLTMYLFLWLNTCWTLLRTDRWKYFTDPLSIWDDFSRDRLIPFEIEVVYFTQTAFYVHATYGTIFMEQWRKDSKVMVFHHLLAITLLFFSWAARYDQVGILVLFLHDVSDVFLECAKIFKYLKYRDNTYYSFCEFLSNASFVFRLYWFPLKVLYTSFYGSVFLGPDDLPFIPVFNFMLWLLFFINIYWFHFILMLIYNLATGKFKELEDSRELENCNSQKHD</sequence>
<feature type="transmembrane region" description="Helical" evidence="8">
    <location>
        <begin position="289"/>
        <end position="312"/>
    </location>
</feature>
<comment type="similarity">
    <text evidence="2">Belongs to the nonaspanin (TM9SF) (TC 9.A.2) family.</text>
</comment>
<proteinExistence type="inferred from homology"/>
<feature type="transmembrane region" description="Helical" evidence="8">
    <location>
        <begin position="862"/>
        <end position="879"/>
    </location>
</feature>
<protein>
    <submittedName>
        <fullName evidence="11">Transmembrane 9 superfamily member 3</fullName>
    </submittedName>
</protein>
<feature type="transmembrane region" description="Helical" evidence="8">
    <location>
        <begin position="885"/>
        <end position="903"/>
    </location>
</feature>
<dbReference type="AlphaFoldDB" id="A0A0V1IWS7"/>
<keyword evidence="5 8" id="KW-1133">Transmembrane helix</keyword>
<comment type="subcellular location">
    <subcellularLocation>
        <location evidence="1">Membrane</location>
        <topology evidence="1">Multi-pass membrane protein</topology>
    </subcellularLocation>
</comment>
<evidence type="ECO:0000313" key="12">
    <source>
        <dbReference type="Proteomes" id="UP000054805"/>
    </source>
</evidence>
<dbReference type="SMART" id="SM00724">
    <property type="entry name" value="TLC"/>
    <property type="match status" value="1"/>
</dbReference>
<dbReference type="Pfam" id="PF03798">
    <property type="entry name" value="TRAM_LAG1_CLN8"/>
    <property type="match status" value="1"/>
</dbReference>
<evidence type="ECO:0000256" key="6">
    <source>
        <dbReference type="ARBA" id="ARBA00023136"/>
    </source>
</evidence>
<evidence type="ECO:0000259" key="10">
    <source>
        <dbReference type="PROSITE" id="PS50922"/>
    </source>
</evidence>
<dbReference type="GO" id="GO:0072657">
    <property type="term" value="P:protein localization to membrane"/>
    <property type="evidence" value="ECO:0007669"/>
    <property type="project" value="TreeGrafter"/>
</dbReference>
<evidence type="ECO:0000256" key="7">
    <source>
        <dbReference type="PROSITE-ProRule" id="PRU00205"/>
    </source>
</evidence>
<feature type="transmembrane region" description="Helical" evidence="8">
    <location>
        <begin position="395"/>
        <end position="416"/>
    </location>
</feature>
<dbReference type="PANTHER" id="PTHR10766">
    <property type="entry name" value="TRANSMEMBRANE 9 SUPERFAMILY PROTEIN"/>
    <property type="match status" value="1"/>
</dbReference>
<keyword evidence="6 7" id="KW-0472">Membrane</keyword>
<dbReference type="InterPro" id="IPR004240">
    <property type="entry name" value="EMP70"/>
</dbReference>
<feature type="transmembrane region" description="Helical" evidence="8">
    <location>
        <begin position="324"/>
        <end position="347"/>
    </location>
</feature>
<dbReference type="PANTHER" id="PTHR10766:SF41">
    <property type="entry name" value="TRANSMEMBRANE 9 SUPERFAMILY MEMBER 3"/>
    <property type="match status" value="1"/>
</dbReference>
<feature type="signal peptide" evidence="9">
    <location>
        <begin position="1"/>
        <end position="25"/>
    </location>
</feature>
<evidence type="ECO:0000256" key="5">
    <source>
        <dbReference type="ARBA" id="ARBA00022989"/>
    </source>
</evidence>
<feature type="transmembrane region" description="Helical" evidence="8">
    <location>
        <begin position="359"/>
        <end position="383"/>
    </location>
</feature>
<feature type="transmembrane region" description="Helical" evidence="8">
    <location>
        <begin position="743"/>
        <end position="765"/>
    </location>
</feature>
<feature type="transmembrane region" description="Helical" evidence="8">
    <location>
        <begin position="551"/>
        <end position="573"/>
    </location>
</feature>
<dbReference type="Proteomes" id="UP000054805">
    <property type="component" value="Unassembled WGS sequence"/>
</dbReference>
<feature type="domain" description="TLC" evidence="10">
    <location>
        <begin position="769"/>
        <end position="988"/>
    </location>
</feature>